<feature type="transmembrane region" description="Helical" evidence="1">
    <location>
        <begin position="28"/>
        <end position="48"/>
    </location>
</feature>
<evidence type="ECO:0000313" key="2">
    <source>
        <dbReference type="EMBL" id="KAK9110366.1"/>
    </source>
</evidence>
<reference evidence="2 3" key="1">
    <citation type="submission" date="2024-01" db="EMBL/GenBank/DDBJ databases">
        <title>Genome assemblies of Stephania.</title>
        <authorList>
            <person name="Yang L."/>
        </authorList>
    </citation>
    <scope>NUCLEOTIDE SEQUENCE [LARGE SCALE GENOMIC DNA]</scope>
    <source>
        <strain evidence="2">QJT</strain>
        <tissue evidence="2">Leaf</tissue>
    </source>
</reference>
<comment type="caution">
    <text evidence="2">The sequence shown here is derived from an EMBL/GenBank/DDBJ whole genome shotgun (WGS) entry which is preliminary data.</text>
</comment>
<evidence type="ECO:0000256" key="1">
    <source>
        <dbReference type="SAM" id="Phobius"/>
    </source>
</evidence>
<feature type="transmembrane region" description="Helical" evidence="1">
    <location>
        <begin position="179"/>
        <end position="212"/>
    </location>
</feature>
<dbReference type="AlphaFoldDB" id="A0AAP0NN61"/>
<keyword evidence="1" id="KW-1133">Transmembrane helix</keyword>
<feature type="transmembrane region" description="Helical" evidence="1">
    <location>
        <begin position="233"/>
        <end position="255"/>
    </location>
</feature>
<accession>A0AAP0NN61</accession>
<protein>
    <submittedName>
        <fullName evidence="2">Uncharacterized protein</fullName>
    </submittedName>
</protein>
<dbReference type="PANTHER" id="PTHR33133">
    <property type="entry name" value="OS08G0107100 PROTEIN-RELATED"/>
    <property type="match status" value="1"/>
</dbReference>
<sequence length="319" mass="36151">MITEAEQLKHLGFLGIFKESHNIIVSKWSCIFIKIFLALIFPFCLLTLTDMHISDFLLLKIMSNHINLDDTMSFYPSYKRIKRELALQWPLFGISNLLYFLVGLIVLYLFSISAISYAVNSIYASKDTTFKEVVRAAPKVWKKLVITFLWNFFIQFIPIFATLLAIFLVLGIIGGYAALAILICAIVFILFIAGFMYLNVIWSLASVVSVLEECYGLRAFKRSKDLMKGKKKLCIGIYMVFEVLLVIVQVLYLMLVGSFNSRSPIVAYATVPVFCFLLLVLVLLGLVAQTILYLVCKSHHHELNSRSSLGDQLDGHMGP</sequence>
<feature type="transmembrane region" description="Helical" evidence="1">
    <location>
        <begin position="267"/>
        <end position="296"/>
    </location>
</feature>
<gene>
    <name evidence="2" type="ORF">Sjap_018426</name>
</gene>
<dbReference type="PANTHER" id="PTHR33133:SF5">
    <property type="entry name" value="OS08G0107100 PROTEIN"/>
    <property type="match status" value="1"/>
</dbReference>
<feature type="transmembrane region" description="Helical" evidence="1">
    <location>
        <begin position="97"/>
        <end position="123"/>
    </location>
</feature>
<evidence type="ECO:0000313" key="3">
    <source>
        <dbReference type="Proteomes" id="UP001417504"/>
    </source>
</evidence>
<keyword evidence="3" id="KW-1185">Reference proteome</keyword>
<name>A0AAP0NN61_9MAGN</name>
<keyword evidence="1" id="KW-0472">Membrane</keyword>
<dbReference type="EMBL" id="JBBNAE010000007">
    <property type="protein sequence ID" value="KAK9110366.1"/>
    <property type="molecule type" value="Genomic_DNA"/>
</dbReference>
<organism evidence="2 3">
    <name type="scientific">Stephania japonica</name>
    <dbReference type="NCBI Taxonomy" id="461633"/>
    <lineage>
        <taxon>Eukaryota</taxon>
        <taxon>Viridiplantae</taxon>
        <taxon>Streptophyta</taxon>
        <taxon>Embryophyta</taxon>
        <taxon>Tracheophyta</taxon>
        <taxon>Spermatophyta</taxon>
        <taxon>Magnoliopsida</taxon>
        <taxon>Ranunculales</taxon>
        <taxon>Menispermaceae</taxon>
        <taxon>Menispermoideae</taxon>
        <taxon>Cissampelideae</taxon>
        <taxon>Stephania</taxon>
    </lineage>
</organism>
<keyword evidence="1" id="KW-0812">Transmembrane</keyword>
<dbReference type="Proteomes" id="UP001417504">
    <property type="component" value="Unassembled WGS sequence"/>
</dbReference>
<proteinExistence type="predicted"/>
<feature type="transmembrane region" description="Helical" evidence="1">
    <location>
        <begin position="144"/>
        <end position="173"/>
    </location>
</feature>